<dbReference type="Proteomes" id="UP000001919">
    <property type="component" value="Chromosome"/>
</dbReference>
<feature type="compositionally biased region" description="Basic and acidic residues" evidence="8">
    <location>
        <begin position="564"/>
        <end position="574"/>
    </location>
</feature>
<evidence type="ECO:0000313" key="11">
    <source>
        <dbReference type="Proteomes" id="UP000001919"/>
    </source>
</evidence>
<dbReference type="PANTHER" id="PTHR43880:SF12">
    <property type="entry name" value="ALCOHOL DEHYDROGENASE CLASS-3"/>
    <property type="match status" value="1"/>
</dbReference>
<evidence type="ECO:0000256" key="2">
    <source>
        <dbReference type="ARBA" id="ARBA00008072"/>
    </source>
</evidence>
<dbReference type="GO" id="GO:0051903">
    <property type="term" value="F:S-(hydroxymethyl)glutathione dehydrogenase [NAD(P)+] activity"/>
    <property type="evidence" value="ECO:0007669"/>
    <property type="project" value="TreeGrafter"/>
</dbReference>
<dbReference type="OrthoDB" id="334894at2"/>
<dbReference type="InterPro" id="IPR002328">
    <property type="entry name" value="ADH_Zn_CS"/>
</dbReference>
<dbReference type="CDD" id="cd06262">
    <property type="entry name" value="metallo-hydrolase-like_MBL-fold"/>
    <property type="match status" value="1"/>
</dbReference>
<dbReference type="InterPro" id="IPR017816">
    <property type="entry name" value="MycoS_dep_FDH"/>
</dbReference>
<dbReference type="InterPro" id="IPR013149">
    <property type="entry name" value="ADH-like_C"/>
</dbReference>
<dbReference type="SUPFAM" id="SSF50129">
    <property type="entry name" value="GroES-like"/>
    <property type="match status" value="2"/>
</dbReference>
<dbReference type="PATRIC" id="fig|446465.5.peg.2165"/>
<dbReference type="NCBIfam" id="TIGR03451">
    <property type="entry name" value="mycoS_dep_FDH"/>
    <property type="match status" value="1"/>
</dbReference>
<proteinExistence type="inferred from homology"/>
<reference evidence="10 11" key="1">
    <citation type="journal article" date="2009" name="Stand. Genomic Sci.">
        <title>Complete genome sequence of Brachybacterium faecium type strain (Schefferle 6-10).</title>
        <authorList>
            <person name="Lapidus A."/>
            <person name="Pukall R."/>
            <person name="Labuttii K."/>
            <person name="Copeland A."/>
            <person name="Del Rio T.G."/>
            <person name="Nolan M."/>
            <person name="Chen F."/>
            <person name="Lucas S."/>
            <person name="Tice H."/>
            <person name="Cheng J.F."/>
            <person name="Bruce D."/>
            <person name="Goodwin L."/>
            <person name="Pitluck S."/>
            <person name="Rohde M."/>
            <person name="Goker M."/>
            <person name="Pati A."/>
            <person name="Ivanova N."/>
            <person name="Mavrommatis K."/>
            <person name="Chen A."/>
            <person name="Palaniappan K."/>
            <person name="D'haeseleer P."/>
            <person name="Chain P."/>
            <person name="Bristow J."/>
            <person name="Eisen J.A."/>
            <person name="Markowitz V."/>
            <person name="Hugenholtz P."/>
            <person name="Kyrpides N.C."/>
            <person name="Klenk H.P."/>
        </authorList>
    </citation>
    <scope>NUCLEOTIDE SEQUENCE [LARGE SCALE GENOMIC DNA]</scope>
    <source>
        <strain evidence="11">ATCC 43885 / DSM 4810 / JCM 11609 / LMG 19847 / NBRC 14762 / NCIMB 9860 / 6-10</strain>
    </source>
</reference>
<keyword evidence="3 7" id="KW-0479">Metal-binding</keyword>
<dbReference type="InterPro" id="IPR036291">
    <property type="entry name" value="NAD(P)-bd_dom_sf"/>
</dbReference>
<dbReference type="Gene3D" id="3.40.50.720">
    <property type="entry name" value="NAD(P)-binding Rossmann-like Domain"/>
    <property type="match status" value="1"/>
</dbReference>
<comment type="similarity">
    <text evidence="2 7">Belongs to the zinc-containing alcohol dehydrogenase family.</text>
</comment>
<dbReference type="EMBL" id="CP001643">
    <property type="protein sequence ID" value="ACU85987.1"/>
    <property type="molecule type" value="Genomic_DNA"/>
</dbReference>
<dbReference type="SUPFAM" id="SSF56281">
    <property type="entry name" value="Metallo-hydrolase/oxidoreductase"/>
    <property type="match status" value="1"/>
</dbReference>
<evidence type="ECO:0000256" key="5">
    <source>
        <dbReference type="ARBA" id="ARBA00023002"/>
    </source>
</evidence>
<dbReference type="STRING" id="446465.Bfae_21860"/>
<dbReference type="CDD" id="cd08279">
    <property type="entry name" value="Zn_ADH_class_III"/>
    <property type="match status" value="1"/>
</dbReference>
<dbReference type="AlphaFoldDB" id="C7MEI0"/>
<feature type="region of interest" description="Disordered" evidence="8">
    <location>
        <begin position="554"/>
        <end position="574"/>
    </location>
</feature>
<keyword evidence="11" id="KW-1185">Reference proteome</keyword>
<dbReference type="HOGENOM" id="CLU_474641_0_0_11"/>
<evidence type="ECO:0000259" key="9">
    <source>
        <dbReference type="SMART" id="SM00849"/>
    </source>
</evidence>
<feature type="domain" description="Metallo-beta-lactamase" evidence="9">
    <location>
        <begin position="392"/>
        <end position="556"/>
    </location>
</feature>
<dbReference type="SUPFAM" id="SSF51735">
    <property type="entry name" value="NAD(P)-binding Rossmann-fold domains"/>
    <property type="match status" value="1"/>
</dbReference>
<evidence type="ECO:0000256" key="4">
    <source>
        <dbReference type="ARBA" id="ARBA00022833"/>
    </source>
</evidence>
<comment type="cofactor">
    <cofactor evidence="1 7">
        <name>Zn(2+)</name>
        <dbReference type="ChEBI" id="CHEBI:29105"/>
    </cofactor>
</comment>
<dbReference type="FunFam" id="3.40.50.720:FF:000003">
    <property type="entry name" value="S-(hydroxymethyl)glutathione dehydrogenase"/>
    <property type="match status" value="1"/>
</dbReference>
<evidence type="ECO:0000256" key="8">
    <source>
        <dbReference type="SAM" id="MobiDB-lite"/>
    </source>
</evidence>
<dbReference type="InterPro" id="IPR001279">
    <property type="entry name" value="Metallo-B-lactamas"/>
</dbReference>
<evidence type="ECO:0000256" key="1">
    <source>
        <dbReference type="ARBA" id="ARBA00001947"/>
    </source>
</evidence>
<dbReference type="Gene3D" id="3.90.180.10">
    <property type="entry name" value="Medium-chain alcohol dehydrogenases, catalytic domain"/>
    <property type="match status" value="1"/>
</dbReference>
<dbReference type="Pfam" id="PF08240">
    <property type="entry name" value="ADH_N"/>
    <property type="match status" value="1"/>
</dbReference>
<dbReference type="GO" id="GO:0005829">
    <property type="term" value="C:cytosol"/>
    <property type="evidence" value="ECO:0007669"/>
    <property type="project" value="TreeGrafter"/>
</dbReference>
<sequence>MSWTVKGVVARAEKQPAELLDIIIPDPGPNDVVVDIEATGVCHTDLSYRDGGINDEFPFLLGHESAGRVSAIGEDVTHVEIGDYVVLNWRAVCGECRACKKGVQQYCFSTFNASTPMTLTDGTELTAALGIGSFAEKTLVHEGQCTKVSEDAPAEVAGLLGCGVMAGIGAAINTGGVQRGESLAVIGLGGVGCAAIAGATLAGATTIIGLDVDEQKLEAAKELGATHTLHTKGLSPQQVAEKVQELTGGFGADVVVDAVGIPQTYETAFYARDLAGRVVLVGVPHPDAELTLPLADVFGRGGALKSSWYGDCLPERDFPYLIDLFLQGRLPLDRFVTGRTDLAGVDAALDSLHEGANLRTVAEVARSRATARLSHAVTSGTFSLDGETHEVDNNVWVLGDDEQCVVFDAPHDVATVEELVGDRECVGILLTHAHDDHVQFAPELSEALEAPLLLNPADREVWQLTHGDLPWDDDVADGDMFTIAGVHLEALHTPGHSPGSTCYYSEELGAVFTGDTLFQGGPGATGRSFSSRETIEESVRERLFALPDDTVVHTGHGPDTTIGAEKRAARGDWL</sequence>
<accession>C7MEI0</accession>
<dbReference type="Gene3D" id="3.60.15.10">
    <property type="entry name" value="Ribonuclease Z/Hydroxyacylglutathione hydrolase-like"/>
    <property type="match status" value="1"/>
</dbReference>
<evidence type="ECO:0000256" key="6">
    <source>
        <dbReference type="ARBA" id="ARBA00023027"/>
    </source>
</evidence>
<keyword evidence="4 7" id="KW-0862">Zinc</keyword>
<dbReference type="eggNOG" id="COG1062">
    <property type="taxonomic scope" value="Bacteria"/>
</dbReference>
<dbReference type="KEGG" id="bfa:Bfae_21860"/>
<dbReference type="PROSITE" id="PS00059">
    <property type="entry name" value="ADH_ZINC"/>
    <property type="match status" value="1"/>
</dbReference>
<organism evidence="10 11">
    <name type="scientific">Brachybacterium faecium (strain ATCC 43885 / DSM 4810 / JCM 11609 / LMG 19847 / NBRC 14762 / NCIMB 9860 / 6-10)</name>
    <dbReference type="NCBI Taxonomy" id="446465"/>
    <lineage>
        <taxon>Bacteria</taxon>
        <taxon>Bacillati</taxon>
        <taxon>Actinomycetota</taxon>
        <taxon>Actinomycetes</taxon>
        <taxon>Micrococcales</taxon>
        <taxon>Dermabacteraceae</taxon>
        <taxon>Brachybacterium</taxon>
    </lineage>
</organism>
<dbReference type="InterPro" id="IPR036866">
    <property type="entry name" value="RibonucZ/Hydroxyglut_hydro"/>
</dbReference>
<evidence type="ECO:0000313" key="10">
    <source>
        <dbReference type="EMBL" id="ACU85987.1"/>
    </source>
</evidence>
<dbReference type="Pfam" id="PF00753">
    <property type="entry name" value="Lactamase_B"/>
    <property type="match status" value="1"/>
</dbReference>
<name>C7MEI0_BRAFD</name>
<dbReference type="GO" id="GO:0008270">
    <property type="term" value="F:zinc ion binding"/>
    <property type="evidence" value="ECO:0007669"/>
    <property type="project" value="InterPro"/>
</dbReference>
<keyword evidence="5" id="KW-0560">Oxidoreductase</keyword>
<dbReference type="Pfam" id="PF00107">
    <property type="entry name" value="ADH_zinc_N"/>
    <property type="match status" value="1"/>
</dbReference>
<evidence type="ECO:0000256" key="3">
    <source>
        <dbReference type="ARBA" id="ARBA00022723"/>
    </source>
</evidence>
<dbReference type="GO" id="GO:0046294">
    <property type="term" value="P:formaldehyde catabolic process"/>
    <property type="evidence" value="ECO:0007669"/>
    <property type="project" value="TreeGrafter"/>
</dbReference>
<dbReference type="SMART" id="SM00849">
    <property type="entry name" value="Lactamase_B"/>
    <property type="match status" value="1"/>
</dbReference>
<dbReference type="PANTHER" id="PTHR43880">
    <property type="entry name" value="ALCOHOL DEHYDROGENASE"/>
    <property type="match status" value="1"/>
</dbReference>
<keyword evidence="6" id="KW-0520">NAD</keyword>
<gene>
    <name evidence="10" type="ordered locus">Bfae_21860</name>
</gene>
<dbReference type="InterPro" id="IPR013154">
    <property type="entry name" value="ADH-like_N"/>
</dbReference>
<dbReference type="eggNOG" id="COG0491">
    <property type="taxonomic scope" value="Bacteria"/>
</dbReference>
<evidence type="ECO:0000256" key="7">
    <source>
        <dbReference type="RuleBase" id="RU361277"/>
    </source>
</evidence>
<dbReference type="InterPro" id="IPR011032">
    <property type="entry name" value="GroES-like_sf"/>
</dbReference>
<protein>
    <submittedName>
        <fullName evidence="10">Mycothiol-dependent formaldehyde dehydrogenase</fullName>
    </submittedName>
</protein>